<evidence type="ECO:0000313" key="2">
    <source>
        <dbReference type="EMBL" id="WXL28564.1"/>
    </source>
</evidence>
<dbReference type="RefSeq" id="WP_205498847.1">
    <property type="nucleotide sequence ID" value="NZ_CP148066.1"/>
</dbReference>
<evidence type="ECO:0000256" key="1">
    <source>
        <dbReference type="SAM" id="MobiDB-lite"/>
    </source>
</evidence>
<accession>A0ABZ2RW95</accession>
<evidence type="ECO:0000313" key="3">
    <source>
        <dbReference type="Proteomes" id="UP001460679"/>
    </source>
</evidence>
<protein>
    <recommendedName>
        <fullName evidence="4">ICEF Integrative Conjugal Element-II</fullName>
    </recommendedName>
</protein>
<name>A0ABZ2RW95_9BACT</name>
<evidence type="ECO:0008006" key="4">
    <source>
        <dbReference type="Google" id="ProtNLM"/>
    </source>
</evidence>
<reference evidence="2" key="1">
    <citation type="submission" date="2024-03" db="EMBL/GenBank/DDBJ databases">
        <title>Complete genome sequence of Mycoplasma gypis type strain B1/T1.</title>
        <authorList>
            <person name="Spergser J."/>
        </authorList>
    </citation>
    <scope>NUCLEOTIDE SEQUENCE [LARGE SCALE GENOMIC DNA]</scope>
    <source>
        <strain evidence="2">B1/T1</strain>
    </source>
</reference>
<proteinExistence type="predicted"/>
<sequence length="227" mass="27442">MKKQINYELKNSYLLSRELKNIEKIITKVEESRLNNDENEFKKQSFFIVNALSQALKEVVPSFAEFRRKTMLDALTNSKNTFTSPNHFELNFKEELNSYKDTELKMLEAIYSENSTTYKKYQKEFKGDNEFNFKEMLLESMLEEINFINKKFIEDKNNNLTFTDYLIKELKNEDKLLKEKIKETKEQKEIKTKTEIQKWLEEKKQTEKNEQDMQSHLEKELDKVFEF</sequence>
<organism evidence="2 3">
    <name type="scientific">[Mycoplasma] gypis</name>
    <dbReference type="NCBI Taxonomy" id="92404"/>
    <lineage>
        <taxon>Bacteria</taxon>
        <taxon>Bacillati</taxon>
        <taxon>Mycoplasmatota</taxon>
        <taxon>Mycoplasmoidales</taxon>
        <taxon>Metamycoplasmataceae</taxon>
        <taxon>Metamycoplasma</taxon>
    </lineage>
</organism>
<keyword evidence="3" id="KW-1185">Reference proteome</keyword>
<gene>
    <name evidence="2" type="ORF">WG616_00835</name>
</gene>
<dbReference type="EMBL" id="CP148066">
    <property type="protein sequence ID" value="WXL28564.1"/>
    <property type="molecule type" value="Genomic_DNA"/>
</dbReference>
<dbReference type="Proteomes" id="UP001460679">
    <property type="component" value="Chromosome"/>
</dbReference>
<feature type="region of interest" description="Disordered" evidence="1">
    <location>
        <begin position="203"/>
        <end position="227"/>
    </location>
</feature>